<dbReference type="GO" id="GO:0006508">
    <property type="term" value="P:proteolysis"/>
    <property type="evidence" value="ECO:0007669"/>
    <property type="project" value="UniProtKB-KW"/>
</dbReference>
<proteinExistence type="inferred from homology"/>
<feature type="domain" description="Peptidase A1" evidence="3">
    <location>
        <begin position="60"/>
        <end position="474"/>
    </location>
</feature>
<feature type="transmembrane region" description="Helical" evidence="2">
    <location>
        <begin position="544"/>
        <end position="564"/>
    </location>
</feature>
<dbReference type="STRING" id="1314785.A0A165EC73"/>
<dbReference type="InParanoid" id="A0A165EC73"/>
<dbReference type="GO" id="GO:0004190">
    <property type="term" value="F:aspartic-type endopeptidase activity"/>
    <property type="evidence" value="ECO:0007669"/>
    <property type="project" value="InterPro"/>
</dbReference>
<dbReference type="Pfam" id="PF00026">
    <property type="entry name" value="Asp"/>
    <property type="match status" value="2"/>
</dbReference>
<evidence type="ECO:0000313" key="4">
    <source>
        <dbReference type="EMBL" id="KZT06710.1"/>
    </source>
</evidence>
<dbReference type="OrthoDB" id="3089at2759"/>
<dbReference type="GeneID" id="63829591"/>
<dbReference type="InterPro" id="IPR033121">
    <property type="entry name" value="PEPTIDASE_A1"/>
</dbReference>
<dbReference type="AlphaFoldDB" id="A0A165EC73"/>
<evidence type="ECO:0000256" key="2">
    <source>
        <dbReference type="SAM" id="Phobius"/>
    </source>
</evidence>
<dbReference type="PANTHER" id="PTHR47966:SF51">
    <property type="entry name" value="BETA-SITE APP-CLEAVING ENZYME, ISOFORM A-RELATED"/>
    <property type="match status" value="1"/>
</dbReference>
<evidence type="ECO:0000259" key="3">
    <source>
        <dbReference type="PROSITE" id="PS51767"/>
    </source>
</evidence>
<accession>A0A165EC73</accession>
<reference evidence="4 5" key="1">
    <citation type="journal article" date="2016" name="Mol. Biol. Evol.">
        <title>Comparative Genomics of Early-Diverging Mushroom-Forming Fungi Provides Insights into the Origins of Lignocellulose Decay Capabilities.</title>
        <authorList>
            <person name="Nagy L.G."/>
            <person name="Riley R."/>
            <person name="Tritt A."/>
            <person name="Adam C."/>
            <person name="Daum C."/>
            <person name="Floudas D."/>
            <person name="Sun H."/>
            <person name="Yadav J.S."/>
            <person name="Pangilinan J."/>
            <person name="Larsson K.H."/>
            <person name="Matsuura K."/>
            <person name="Barry K."/>
            <person name="Labutti K."/>
            <person name="Kuo R."/>
            <person name="Ohm R.A."/>
            <person name="Bhattacharya S.S."/>
            <person name="Shirouzu T."/>
            <person name="Yoshinaga Y."/>
            <person name="Martin F.M."/>
            <person name="Grigoriev I.V."/>
            <person name="Hibbett D.S."/>
        </authorList>
    </citation>
    <scope>NUCLEOTIDE SEQUENCE [LARGE SCALE GENOMIC DNA]</scope>
    <source>
        <strain evidence="4 5">93-53</strain>
    </source>
</reference>
<dbReference type="Gene3D" id="2.40.70.10">
    <property type="entry name" value="Acid Proteases"/>
    <property type="match status" value="2"/>
</dbReference>
<gene>
    <name evidence="4" type="ORF">LAESUDRAFT_759204</name>
</gene>
<keyword evidence="4" id="KW-0378">Hydrolase</keyword>
<dbReference type="SUPFAM" id="SSF50630">
    <property type="entry name" value="Acid proteases"/>
    <property type="match status" value="1"/>
</dbReference>
<keyword evidence="5" id="KW-1185">Reference proteome</keyword>
<dbReference type="InterPro" id="IPR034164">
    <property type="entry name" value="Pepsin-like_dom"/>
</dbReference>
<dbReference type="CDD" id="cd05471">
    <property type="entry name" value="pepsin_like"/>
    <property type="match status" value="1"/>
</dbReference>
<dbReference type="InterPro" id="IPR021109">
    <property type="entry name" value="Peptidase_aspartic_dom_sf"/>
</dbReference>
<organism evidence="4 5">
    <name type="scientific">Laetiporus sulphureus 93-53</name>
    <dbReference type="NCBI Taxonomy" id="1314785"/>
    <lineage>
        <taxon>Eukaryota</taxon>
        <taxon>Fungi</taxon>
        <taxon>Dikarya</taxon>
        <taxon>Basidiomycota</taxon>
        <taxon>Agaricomycotina</taxon>
        <taxon>Agaricomycetes</taxon>
        <taxon>Polyporales</taxon>
        <taxon>Laetiporus</taxon>
    </lineage>
</organism>
<dbReference type="EMBL" id="KV427623">
    <property type="protein sequence ID" value="KZT06710.1"/>
    <property type="molecule type" value="Genomic_DNA"/>
</dbReference>
<keyword evidence="2" id="KW-0812">Transmembrane</keyword>
<keyword evidence="4" id="KW-0645">Protease</keyword>
<dbReference type="PRINTS" id="PR00792">
    <property type="entry name" value="PEPSIN"/>
</dbReference>
<evidence type="ECO:0000256" key="1">
    <source>
        <dbReference type="ARBA" id="ARBA00007447"/>
    </source>
</evidence>
<dbReference type="Proteomes" id="UP000076871">
    <property type="component" value="Unassembled WGS sequence"/>
</dbReference>
<name>A0A165EC73_9APHY</name>
<comment type="similarity">
    <text evidence="1">Belongs to the peptidase A1 family.</text>
</comment>
<dbReference type="InterPro" id="IPR001461">
    <property type="entry name" value="Aspartic_peptidase_A1"/>
</dbReference>
<dbReference type="PROSITE" id="PS51767">
    <property type="entry name" value="PEPTIDASE_A1"/>
    <property type="match status" value="1"/>
</dbReference>
<sequence length="566" mass="59489">MPSFISARSYVFSLLQVLLIVIPFAVGIDLPLYRTVTRRLDKRDNGSTAIGLGDVLDVTYNVVMSVGSTVTTLVVDTGSSDLWLVSDAYTGNGSEAEIPLYSHTAFQPTGLDAELFYGDSRTGTYASGPIGGDMAGIAGLSTNNQSFAAINRTNTTVFQTGSAGILGLGFPPISMIWRQLLQAALADEGSPLSKRELSPNISSNVDTGTIGHPPFPSFEFLTPAITKRRKRLSDPSHTDFAIASFAMFGPLLARLVLQQALDQPLITTTLQRDTVQLGGNAGVLSLGGLPAGVREEQLVWVPVRAYTADQGGLPPPTDAPNEVYPLVWEVPVDDVYFDDVKLPQSALASPAISLSALIDTGNSLIRGPRDILSHIVARTGSTFDCSVAHNLSFLIGGMLFPVDPRDFARPISSESGDDAVAKCSPALAATDPPGVGGFLYSWSLGDPFLKSAMVAYYYGNLTHPSQDPPRVGLLSTVPANVTQDLQDAVEAAISNGGFPATSNAAPSGTLAPTLSGLDIIPPPTHSSNVSVFWTSGAATCTNNVALWIPLLVGMVSGLVLLGSLQI</sequence>
<dbReference type="RefSeq" id="XP_040764450.1">
    <property type="nucleotide sequence ID" value="XM_040912563.1"/>
</dbReference>
<protein>
    <submittedName>
        <fullName evidence="4">Acid protease</fullName>
    </submittedName>
</protein>
<keyword evidence="2" id="KW-0472">Membrane</keyword>
<keyword evidence="2" id="KW-1133">Transmembrane helix</keyword>
<evidence type="ECO:0000313" key="5">
    <source>
        <dbReference type="Proteomes" id="UP000076871"/>
    </source>
</evidence>
<dbReference type="PANTHER" id="PTHR47966">
    <property type="entry name" value="BETA-SITE APP-CLEAVING ENZYME, ISOFORM A-RELATED"/>
    <property type="match status" value="1"/>
</dbReference>